<proteinExistence type="predicted"/>
<dbReference type="Proteomes" id="UP001470230">
    <property type="component" value="Unassembled WGS sequence"/>
</dbReference>
<gene>
    <name evidence="1" type="ORF">M9Y10_016132</name>
</gene>
<evidence type="ECO:0008006" key="3">
    <source>
        <dbReference type="Google" id="ProtNLM"/>
    </source>
</evidence>
<dbReference type="InterPro" id="IPR004000">
    <property type="entry name" value="Actin"/>
</dbReference>
<protein>
    <recommendedName>
        <fullName evidence="3">TLDc domain-containing protein</fullName>
    </recommendedName>
</protein>
<evidence type="ECO:0000313" key="1">
    <source>
        <dbReference type="EMBL" id="KAK8857724.1"/>
    </source>
</evidence>
<sequence>MTYIYGVRFEARQERRTEKGVNRRGLRTLVLKSPLLYTTRENYKNENIGFNIICLENRKDGSWIGGSFFSSNADIFNKIVIKRSEYDEVGARFVNVKCI</sequence>
<name>A0ABR2I6L7_9EUKA</name>
<keyword evidence="2" id="KW-1185">Reference proteome</keyword>
<evidence type="ECO:0000313" key="2">
    <source>
        <dbReference type="Proteomes" id="UP001470230"/>
    </source>
</evidence>
<organism evidence="1 2">
    <name type="scientific">Tritrichomonas musculus</name>
    <dbReference type="NCBI Taxonomy" id="1915356"/>
    <lineage>
        <taxon>Eukaryota</taxon>
        <taxon>Metamonada</taxon>
        <taxon>Parabasalia</taxon>
        <taxon>Tritrichomonadida</taxon>
        <taxon>Tritrichomonadidae</taxon>
        <taxon>Tritrichomonas</taxon>
    </lineage>
</organism>
<reference evidence="1 2" key="1">
    <citation type="submission" date="2024-04" db="EMBL/GenBank/DDBJ databases">
        <title>Tritrichomonas musculus Genome.</title>
        <authorList>
            <person name="Alves-Ferreira E."/>
            <person name="Grigg M."/>
            <person name="Lorenzi H."/>
            <person name="Galac M."/>
        </authorList>
    </citation>
    <scope>NUCLEOTIDE SEQUENCE [LARGE SCALE GENOMIC DNA]</scope>
    <source>
        <strain evidence="1 2">EAF2021</strain>
    </source>
</reference>
<dbReference type="SUPFAM" id="SSF53067">
    <property type="entry name" value="Actin-like ATPase domain"/>
    <property type="match status" value="1"/>
</dbReference>
<dbReference type="Gene3D" id="3.30.420.40">
    <property type="match status" value="1"/>
</dbReference>
<accession>A0ABR2I6L7</accession>
<dbReference type="EMBL" id="JAPFFF010000020">
    <property type="protein sequence ID" value="KAK8857724.1"/>
    <property type="molecule type" value="Genomic_DNA"/>
</dbReference>
<dbReference type="Pfam" id="PF00022">
    <property type="entry name" value="Actin"/>
    <property type="match status" value="1"/>
</dbReference>
<comment type="caution">
    <text evidence="1">The sequence shown here is derived from an EMBL/GenBank/DDBJ whole genome shotgun (WGS) entry which is preliminary data.</text>
</comment>
<dbReference type="InterPro" id="IPR043129">
    <property type="entry name" value="ATPase_NBD"/>
</dbReference>